<name>A0A9P0HNP4_NEZVI</name>
<dbReference type="Proteomes" id="UP001152798">
    <property type="component" value="Chromosome 6"/>
</dbReference>
<evidence type="ECO:0000256" key="3">
    <source>
        <dbReference type="ARBA" id="ARBA00022989"/>
    </source>
</evidence>
<evidence type="ECO:0000256" key="4">
    <source>
        <dbReference type="ARBA" id="ARBA00023136"/>
    </source>
</evidence>
<evidence type="ECO:0000259" key="6">
    <source>
        <dbReference type="Pfam" id="PF01094"/>
    </source>
</evidence>
<protein>
    <recommendedName>
        <fullName evidence="6">Receptor ligand binding region domain-containing protein</fullName>
    </recommendedName>
</protein>
<dbReference type="InterPro" id="IPR028082">
    <property type="entry name" value="Peripla_BP_I"/>
</dbReference>
<comment type="subcellular location">
    <subcellularLocation>
        <location evidence="1">Membrane</location>
    </subcellularLocation>
</comment>
<sequence>MGLMYPNSSRTPYNKKYTKSCTTKETLSREGMAFEKQLQFVSDAVMALAVALQDMHRDLCPGAKGLCETMTPTKGSELLKYLRAVSFEGLSGDKFKFDPNGDGPARYNIVHFKQVRKGEYQWVQVGQYIEGELKLNMSAIGLYDNSYKDLPLLGNVAAVTSMPVHIPGTNKIQRCPRQRQWSLFSAEIGVSRGSDPRIA</sequence>
<keyword evidence="5" id="KW-0325">Glycoprotein</keyword>
<evidence type="ECO:0000256" key="1">
    <source>
        <dbReference type="ARBA" id="ARBA00004370"/>
    </source>
</evidence>
<evidence type="ECO:0000313" key="8">
    <source>
        <dbReference type="Proteomes" id="UP001152798"/>
    </source>
</evidence>
<keyword evidence="4" id="KW-0472">Membrane</keyword>
<dbReference type="SUPFAM" id="SSF53822">
    <property type="entry name" value="Periplasmic binding protein-like I"/>
    <property type="match status" value="1"/>
</dbReference>
<dbReference type="AlphaFoldDB" id="A0A9P0HNP4"/>
<dbReference type="Gene3D" id="3.40.50.2300">
    <property type="match status" value="1"/>
</dbReference>
<dbReference type="GO" id="GO:0016020">
    <property type="term" value="C:membrane"/>
    <property type="evidence" value="ECO:0007669"/>
    <property type="project" value="UniProtKB-SubCell"/>
</dbReference>
<keyword evidence="8" id="KW-1185">Reference proteome</keyword>
<evidence type="ECO:0000313" key="7">
    <source>
        <dbReference type="EMBL" id="CAH1404721.1"/>
    </source>
</evidence>
<dbReference type="InterPro" id="IPR001828">
    <property type="entry name" value="ANF_lig-bd_rcpt"/>
</dbReference>
<keyword evidence="3" id="KW-1133">Transmembrane helix</keyword>
<dbReference type="Pfam" id="PF01094">
    <property type="entry name" value="ANF_receptor"/>
    <property type="match status" value="1"/>
</dbReference>
<proteinExistence type="predicted"/>
<dbReference type="EMBL" id="OV725082">
    <property type="protein sequence ID" value="CAH1404721.1"/>
    <property type="molecule type" value="Genomic_DNA"/>
</dbReference>
<evidence type="ECO:0000256" key="5">
    <source>
        <dbReference type="ARBA" id="ARBA00023180"/>
    </source>
</evidence>
<accession>A0A9P0HNP4</accession>
<keyword evidence="2" id="KW-0812">Transmembrane</keyword>
<dbReference type="PANTHER" id="PTHR24060">
    <property type="entry name" value="METABOTROPIC GLUTAMATE RECEPTOR"/>
    <property type="match status" value="1"/>
</dbReference>
<dbReference type="OrthoDB" id="425344at2759"/>
<evidence type="ECO:0000256" key="2">
    <source>
        <dbReference type="ARBA" id="ARBA00022692"/>
    </source>
</evidence>
<feature type="domain" description="Receptor ligand binding region" evidence="6">
    <location>
        <begin position="14"/>
        <end position="113"/>
    </location>
</feature>
<reference evidence="7" key="1">
    <citation type="submission" date="2022-01" db="EMBL/GenBank/DDBJ databases">
        <authorList>
            <person name="King R."/>
        </authorList>
    </citation>
    <scope>NUCLEOTIDE SEQUENCE</scope>
</reference>
<dbReference type="InterPro" id="IPR050726">
    <property type="entry name" value="mGluR"/>
</dbReference>
<organism evidence="7 8">
    <name type="scientific">Nezara viridula</name>
    <name type="common">Southern green stink bug</name>
    <name type="synonym">Cimex viridulus</name>
    <dbReference type="NCBI Taxonomy" id="85310"/>
    <lineage>
        <taxon>Eukaryota</taxon>
        <taxon>Metazoa</taxon>
        <taxon>Ecdysozoa</taxon>
        <taxon>Arthropoda</taxon>
        <taxon>Hexapoda</taxon>
        <taxon>Insecta</taxon>
        <taxon>Pterygota</taxon>
        <taxon>Neoptera</taxon>
        <taxon>Paraneoptera</taxon>
        <taxon>Hemiptera</taxon>
        <taxon>Heteroptera</taxon>
        <taxon>Panheteroptera</taxon>
        <taxon>Pentatomomorpha</taxon>
        <taxon>Pentatomoidea</taxon>
        <taxon>Pentatomidae</taxon>
        <taxon>Pentatominae</taxon>
        <taxon>Nezara</taxon>
    </lineage>
</organism>
<gene>
    <name evidence="7" type="ORF">NEZAVI_LOCUS13080</name>
</gene>